<feature type="binding site" evidence="17">
    <location>
        <position position="141"/>
    </location>
    <ligand>
        <name>substrate</name>
    </ligand>
</feature>
<keyword evidence="8 15" id="KW-0106">Calcium</keyword>
<dbReference type="Gene3D" id="2.60.40.1180">
    <property type="entry name" value="Golgi alpha-mannosidase II"/>
    <property type="match status" value="1"/>
</dbReference>
<dbReference type="SMART" id="SM00642">
    <property type="entry name" value="Aamy"/>
    <property type="match status" value="1"/>
</dbReference>
<dbReference type="RefSeq" id="XP_003032396.1">
    <property type="nucleotide sequence ID" value="XM_003032350.1"/>
</dbReference>
<evidence type="ECO:0000256" key="17">
    <source>
        <dbReference type="PIRSR" id="PIRSR001024-5"/>
    </source>
</evidence>
<feature type="disulfide bond" evidence="16">
    <location>
        <begin position="49"/>
        <end position="57"/>
    </location>
</feature>
<feature type="active site" description="Proton donor" evidence="13">
    <location>
        <position position="247"/>
    </location>
</feature>
<evidence type="ECO:0000256" key="8">
    <source>
        <dbReference type="ARBA" id="ARBA00022837"/>
    </source>
</evidence>
<evidence type="ECO:0000256" key="15">
    <source>
        <dbReference type="PIRSR" id="PIRSR001024-3"/>
    </source>
</evidence>
<feature type="binding site" evidence="17">
    <location>
        <position position="102"/>
    </location>
    <ligand>
        <name>substrate</name>
    </ligand>
</feature>
<dbReference type="Pfam" id="PF09260">
    <property type="entry name" value="A_amylase_dom_C"/>
    <property type="match status" value="1"/>
</dbReference>
<dbReference type="SUPFAM" id="SSF51011">
    <property type="entry name" value="Glycosyl hydrolase domain"/>
    <property type="match status" value="1"/>
</dbReference>
<keyword evidence="5 15" id="KW-0479">Metal-binding</keyword>
<dbReference type="InterPro" id="IPR006047">
    <property type="entry name" value="GH13_cat_dom"/>
</dbReference>
<feature type="disulfide bond" evidence="16">
    <location>
        <begin position="453"/>
        <end position="489"/>
    </location>
</feature>
<protein>
    <recommendedName>
        <fullName evidence="4">alpha-amylase</fullName>
        <ecNumber evidence="4">3.2.1.1</ecNumber>
    </recommendedName>
</protein>
<evidence type="ECO:0000256" key="6">
    <source>
        <dbReference type="ARBA" id="ARBA00022729"/>
    </source>
</evidence>
<evidence type="ECO:0000256" key="16">
    <source>
        <dbReference type="PIRSR" id="PIRSR001024-4"/>
    </source>
</evidence>
<keyword evidence="9 16" id="KW-1015">Disulfide bond</keyword>
<name>D8Q5Z0_SCHCM</name>
<dbReference type="OrthoDB" id="204980at2759"/>
<evidence type="ECO:0000259" key="19">
    <source>
        <dbReference type="SMART" id="SM00642"/>
    </source>
</evidence>
<dbReference type="PANTHER" id="PTHR10357:SF215">
    <property type="entry name" value="ALPHA-AMYLASE 1"/>
    <property type="match status" value="1"/>
</dbReference>
<dbReference type="GO" id="GO:0004556">
    <property type="term" value="F:alpha-amylase activity"/>
    <property type="evidence" value="ECO:0007669"/>
    <property type="project" value="UniProtKB-EC"/>
</dbReference>
<evidence type="ECO:0000256" key="14">
    <source>
        <dbReference type="PIRSR" id="PIRSR001024-2"/>
    </source>
</evidence>
<gene>
    <name evidence="20" type="ORF">SCHCODRAFT_85278</name>
</gene>
<evidence type="ECO:0000313" key="21">
    <source>
        <dbReference type="Proteomes" id="UP000007431"/>
    </source>
</evidence>
<dbReference type="PIRSF" id="PIRSF001024">
    <property type="entry name" value="Alph-amyl_fung"/>
    <property type="match status" value="1"/>
</dbReference>
<evidence type="ECO:0000256" key="11">
    <source>
        <dbReference type="ARBA" id="ARBA00023277"/>
    </source>
</evidence>
<feature type="binding site" evidence="15">
    <location>
        <position position="247"/>
    </location>
    <ligand>
        <name>Ca(2+)</name>
        <dbReference type="ChEBI" id="CHEBI:29108"/>
        <label>2</label>
    </ligand>
</feature>
<dbReference type="InterPro" id="IPR017853">
    <property type="entry name" value="GH"/>
</dbReference>
<dbReference type="InterPro" id="IPR015340">
    <property type="entry name" value="A_amylase_C_dom"/>
</dbReference>
<evidence type="ECO:0000256" key="4">
    <source>
        <dbReference type="ARBA" id="ARBA00012595"/>
    </source>
</evidence>
<evidence type="ECO:0000256" key="10">
    <source>
        <dbReference type="ARBA" id="ARBA00023180"/>
    </source>
</evidence>
<comment type="similarity">
    <text evidence="3">Belongs to the glycosyl hydrolase 13 family.</text>
</comment>
<evidence type="ECO:0000256" key="5">
    <source>
        <dbReference type="ARBA" id="ARBA00022723"/>
    </source>
</evidence>
<feature type="binding site" evidence="15">
    <location>
        <position position="140"/>
    </location>
    <ligand>
        <name>Ca(2+)</name>
        <dbReference type="ChEBI" id="CHEBI:29108"/>
        <label>1</label>
    </ligand>
</feature>
<organism evidence="21">
    <name type="scientific">Schizophyllum commune (strain H4-8 / FGSC 9210)</name>
    <name type="common">Split gill fungus</name>
    <dbReference type="NCBI Taxonomy" id="578458"/>
    <lineage>
        <taxon>Eukaryota</taxon>
        <taxon>Fungi</taxon>
        <taxon>Dikarya</taxon>
        <taxon>Basidiomycota</taxon>
        <taxon>Agaricomycotina</taxon>
        <taxon>Agaricomycetes</taxon>
        <taxon>Agaricomycetidae</taxon>
        <taxon>Agaricales</taxon>
        <taxon>Schizophyllaceae</taxon>
        <taxon>Schizophyllum</taxon>
    </lineage>
</organism>
<feature type="binding site" evidence="15">
    <location>
        <position position="179"/>
    </location>
    <ligand>
        <name>Ca(2+)</name>
        <dbReference type="ChEBI" id="CHEBI:29108"/>
        <label>1</label>
    </ligand>
</feature>
<feature type="binding site" evidence="15">
    <location>
        <position position="227"/>
    </location>
    <ligand>
        <name>Ca(2+)</name>
        <dbReference type="ChEBI" id="CHEBI:29108"/>
        <label>1</label>
    </ligand>
</feature>
<dbReference type="FunCoup" id="D8Q5Z0">
    <property type="interactions" value="124"/>
</dbReference>
<dbReference type="VEuPathDB" id="FungiDB:SCHCODRAFT_085278"/>
<evidence type="ECO:0000313" key="20">
    <source>
        <dbReference type="EMBL" id="EFI97493.1"/>
    </source>
</evidence>
<keyword evidence="10" id="KW-0325">Glycoprotein</keyword>
<feature type="binding site" evidence="17">
    <location>
        <position position="362"/>
    </location>
    <ligand>
        <name>substrate</name>
    </ligand>
</feature>
<keyword evidence="21" id="KW-1185">Reference proteome</keyword>
<evidence type="ECO:0000256" key="13">
    <source>
        <dbReference type="PIRSR" id="PIRSR001024-1"/>
    </source>
</evidence>
<dbReference type="Pfam" id="PF00128">
    <property type="entry name" value="Alpha-amylase"/>
    <property type="match status" value="1"/>
</dbReference>
<dbReference type="KEGG" id="scm:SCHCO_085278"/>
<feature type="binding site" evidence="17">
    <location>
        <position position="315"/>
    </location>
    <ligand>
        <name>substrate</name>
    </ligand>
</feature>
<dbReference type="HOGENOM" id="CLU_006462_7_2_1"/>
<dbReference type="EMBL" id="GL377306">
    <property type="protein sequence ID" value="EFI97493.1"/>
    <property type="molecule type" value="Genomic_DNA"/>
</dbReference>
<evidence type="ECO:0000256" key="1">
    <source>
        <dbReference type="ARBA" id="ARBA00000548"/>
    </source>
</evidence>
<dbReference type="OMA" id="YMDGVLN"/>
<dbReference type="InParanoid" id="D8Q5Z0"/>
<dbReference type="GO" id="GO:0005509">
    <property type="term" value="F:calcium ion binding"/>
    <property type="evidence" value="ECO:0007669"/>
    <property type="project" value="InterPro"/>
</dbReference>
<dbReference type="InterPro" id="IPR013780">
    <property type="entry name" value="Glyco_hydro_b"/>
</dbReference>
<comment type="cofactor">
    <cofactor evidence="2">
        <name>Ca(2+)</name>
        <dbReference type="ChEBI" id="CHEBI:29108"/>
    </cofactor>
</comment>
<dbReference type="AlphaFoldDB" id="D8Q5Z0"/>
<dbReference type="SUPFAM" id="SSF51445">
    <property type="entry name" value="(Trans)glycosidases"/>
    <property type="match status" value="1"/>
</dbReference>
<comment type="catalytic activity">
    <reaction evidence="1">
        <text>Endohydrolysis of (1-&gt;4)-alpha-D-glucosidic linkages in polysaccharides containing three or more (1-&gt;4)-alpha-linked D-glucose units.</text>
        <dbReference type="EC" id="3.2.1.1"/>
    </reaction>
</comment>
<dbReference type="GO" id="GO:0016052">
    <property type="term" value="P:carbohydrate catabolic process"/>
    <property type="evidence" value="ECO:0007669"/>
    <property type="project" value="InterPro"/>
</dbReference>
<feature type="binding site" evidence="15">
    <location>
        <position position="223"/>
    </location>
    <ligand>
        <name>Ca(2+)</name>
        <dbReference type="ChEBI" id="CHEBI:29108"/>
        <label>2</label>
    </ligand>
</feature>
<dbReference type="GeneID" id="9596482"/>
<feature type="chain" id="PRO_5003120576" description="alpha-amylase" evidence="18">
    <location>
        <begin position="21"/>
        <end position="518"/>
    </location>
</feature>
<dbReference type="STRING" id="578458.D8Q5Z0"/>
<evidence type="ECO:0000256" key="12">
    <source>
        <dbReference type="ARBA" id="ARBA00023295"/>
    </source>
</evidence>
<evidence type="ECO:0000256" key="3">
    <source>
        <dbReference type="ARBA" id="ARBA00008061"/>
    </source>
</evidence>
<accession>D8Q5Z0</accession>
<feature type="domain" description="Glycosyl hydrolase family 13 catalytic" evidence="19">
    <location>
        <begin position="33"/>
        <end position="387"/>
    </location>
</feature>
<dbReference type="Gene3D" id="3.20.20.80">
    <property type="entry name" value="Glycosidases"/>
    <property type="match status" value="1"/>
</dbReference>
<sequence>MMPTMQSLLLPALLASSALAASADDWRQRTIYQLITDRFALEDDSGASCDTADRKYCGGTWKAIQNHLDYISGMGFNAIWISPVVKNVEGDLGYGEAYHGYWTQDLDSLNDRFGSEDDLKALVSAAHDKDIYVMVDVVVNHFAGSGKNFDYDNFSPVSGSSSFHPQCWIKDEGNQTEVEQCWLGDETLALYDINTEDNAIASKLNDFVKNIVSTYGFDGVRIDTVKHIRKDFWPDFASSAGVFTIGEVLSDNVTYAADYTEVLDAILDYPTYFALVNAFTNTSGDLSALQNTVTEAQDKYKNGELMTGSFSENHDYARLASKTSDKSLIQNAIAFNYIHDGIPITYYGQEQGYTGGDEPANREALWLSGYPTDNAFYKGIVALNAARKSAMNAGTNFLTTKLAFQSQSDIGAMAVSKPPLLGFFTNTGSSGSASWSVDGAYDANEELVDVLSCNTVTADGSGKVTATSSGGMPQVLIPTKYLSSDAGVCQDQAGGAMSMRVSAMAGLAALVAFVVTAL</sequence>
<dbReference type="Proteomes" id="UP000007431">
    <property type="component" value="Unassembled WGS sequence"/>
</dbReference>
<dbReference type="eggNOG" id="KOG0471">
    <property type="taxonomic scope" value="Eukaryota"/>
</dbReference>
<feature type="signal peptide" evidence="18">
    <location>
        <begin position="1"/>
        <end position="20"/>
    </location>
</feature>
<keyword evidence="7 20" id="KW-0378">Hydrolase</keyword>
<reference evidence="20 21" key="1">
    <citation type="journal article" date="2010" name="Nat. Biotechnol.">
        <title>Genome sequence of the model mushroom Schizophyllum commune.</title>
        <authorList>
            <person name="Ohm R.A."/>
            <person name="de Jong J.F."/>
            <person name="Lugones L.G."/>
            <person name="Aerts A."/>
            <person name="Kothe E."/>
            <person name="Stajich J.E."/>
            <person name="de Vries R.P."/>
            <person name="Record E."/>
            <person name="Levasseur A."/>
            <person name="Baker S.E."/>
            <person name="Bartholomew K.A."/>
            <person name="Coutinho P.M."/>
            <person name="Erdmann S."/>
            <person name="Fowler T.J."/>
            <person name="Gathman A.C."/>
            <person name="Lombard V."/>
            <person name="Henrissat B."/>
            <person name="Knabe N."/>
            <person name="Kuees U."/>
            <person name="Lilly W.W."/>
            <person name="Lindquist E."/>
            <person name="Lucas S."/>
            <person name="Magnuson J.K."/>
            <person name="Piumi F."/>
            <person name="Raudaskoski M."/>
            <person name="Salamov A."/>
            <person name="Schmutz J."/>
            <person name="Schwarze F.W.M.R."/>
            <person name="vanKuyk P.A."/>
            <person name="Horton J.S."/>
            <person name="Grigoriev I.V."/>
            <person name="Woesten H.A.B."/>
        </authorList>
    </citation>
    <scope>NUCLEOTIDE SEQUENCE [LARGE SCALE GENOMIC DNA]</scope>
    <source>
        <strain evidence="21">H4-8 / FGSC 9210</strain>
    </source>
</reference>
<feature type="active site" description="Nucleophile" evidence="13">
    <location>
        <position position="223"/>
    </location>
</feature>
<dbReference type="FunFam" id="3.20.20.80:FF:000120">
    <property type="entry name" value="Alpha-amylase A"/>
    <property type="match status" value="1"/>
</dbReference>
<proteinExistence type="inferred from homology"/>
<evidence type="ECO:0000256" key="9">
    <source>
        <dbReference type="ARBA" id="ARBA00023157"/>
    </source>
</evidence>
<evidence type="ECO:0000256" key="2">
    <source>
        <dbReference type="ARBA" id="ARBA00001913"/>
    </source>
</evidence>
<feature type="binding site" evidence="17">
    <location>
        <position position="221"/>
    </location>
    <ligand>
        <name>substrate</name>
    </ligand>
</feature>
<dbReference type="CDD" id="cd11319">
    <property type="entry name" value="AmyAc_euk_AmyA"/>
    <property type="match status" value="1"/>
</dbReference>
<feature type="binding site" evidence="15">
    <location>
        <position position="192"/>
    </location>
    <ligand>
        <name>Ca(2+)</name>
        <dbReference type="ChEBI" id="CHEBI:29108"/>
        <label>1</label>
    </ligand>
</feature>
<evidence type="ECO:0000256" key="18">
    <source>
        <dbReference type="SAM" id="SignalP"/>
    </source>
</evidence>
<keyword evidence="6 18" id="KW-0732">Signal</keyword>
<evidence type="ECO:0000256" key="7">
    <source>
        <dbReference type="ARBA" id="ARBA00022801"/>
    </source>
</evidence>
<dbReference type="EC" id="3.2.1.1" evidence="4"/>
<keyword evidence="12" id="KW-0326">Glycosidase</keyword>
<feature type="disulfide bond" evidence="16">
    <location>
        <begin position="167"/>
        <end position="181"/>
    </location>
</feature>
<feature type="site" description="Transition state stabilizer" evidence="14">
    <location>
        <position position="315"/>
    </location>
</feature>
<keyword evidence="11" id="KW-0119">Carbohydrate metabolism</keyword>
<dbReference type="PANTHER" id="PTHR10357">
    <property type="entry name" value="ALPHA-AMYLASE FAMILY MEMBER"/>
    <property type="match status" value="1"/>
</dbReference>
<dbReference type="InterPro" id="IPR013777">
    <property type="entry name" value="A-amylase-like"/>
</dbReference>